<dbReference type="AlphaFoldDB" id="A0ABD2PMC1"/>
<dbReference type="PANTHER" id="PTHR11289">
    <property type="entry name" value="BREAST CANCER TYPE 2 SUSCEPTIBILITY PROTEIN BRCA2"/>
    <property type="match status" value="1"/>
</dbReference>
<dbReference type="EMBL" id="JBJKFK010006023">
    <property type="protein sequence ID" value="KAL3308017.1"/>
    <property type="molecule type" value="Genomic_DNA"/>
</dbReference>
<organism evidence="1 2">
    <name type="scientific">Cichlidogyrus casuarinus</name>
    <dbReference type="NCBI Taxonomy" id="1844966"/>
    <lineage>
        <taxon>Eukaryota</taxon>
        <taxon>Metazoa</taxon>
        <taxon>Spiralia</taxon>
        <taxon>Lophotrochozoa</taxon>
        <taxon>Platyhelminthes</taxon>
        <taxon>Monogenea</taxon>
        <taxon>Monopisthocotylea</taxon>
        <taxon>Dactylogyridea</taxon>
        <taxon>Ancyrocephalidae</taxon>
        <taxon>Cichlidogyrus</taxon>
    </lineage>
</organism>
<protein>
    <submittedName>
        <fullName evidence="1">Breast cancer 2, early onset</fullName>
    </submittedName>
</protein>
<dbReference type="InterPro" id="IPR012340">
    <property type="entry name" value="NA-bd_OB-fold"/>
</dbReference>
<keyword evidence="2" id="KW-1185">Reference proteome</keyword>
<gene>
    <name evidence="1" type="primary">BRCA2_2</name>
    <name evidence="1" type="ORF">Ciccas_013458</name>
</gene>
<dbReference type="SUPFAM" id="SSF81878">
    <property type="entry name" value="BRCA2 tower domain"/>
    <property type="match status" value="1"/>
</dbReference>
<name>A0ABD2PMC1_9PLAT</name>
<dbReference type="InterPro" id="IPR015525">
    <property type="entry name" value="BRCA2"/>
</dbReference>
<reference evidence="1 2" key="1">
    <citation type="submission" date="2024-11" db="EMBL/GenBank/DDBJ databases">
        <title>Adaptive evolution of stress response genes in parasites aligns with host niche diversity.</title>
        <authorList>
            <person name="Hahn C."/>
            <person name="Resl P."/>
        </authorList>
    </citation>
    <scope>NUCLEOTIDE SEQUENCE [LARGE SCALE GENOMIC DNA]</scope>
    <source>
        <strain evidence="1">EGGRZ-B1_66</strain>
        <tissue evidence="1">Body</tissue>
    </source>
</reference>
<feature type="non-terminal residue" evidence="1">
    <location>
        <position position="155"/>
    </location>
</feature>
<sequence length="155" mass="17993">MGIFPGPFNLKLCTLKPDFGLVTSTTALVIRVFAVQYMETLNENQRIFRPEPAERLAQREYESKRQRLLEQLSDKFSFERPNSQPSENVDARHLGDSGQEVFHALQRAQNRETLMASLNDRQMRNLEAHRQQLMMKALAENLPPRNVTRVLKARI</sequence>
<dbReference type="Proteomes" id="UP001626550">
    <property type="component" value="Unassembled WGS sequence"/>
</dbReference>
<dbReference type="PANTHER" id="PTHR11289:SF0">
    <property type="entry name" value="BREAST CANCER TYPE 2 SUSCEPTIBILITY PROTEIN"/>
    <property type="match status" value="1"/>
</dbReference>
<comment type="caution">
    <text evidence="1">The sequence shown here is derived from an EMBL/GenBank/DDBJ whole genome shotgun (WGS) entry which is preliminary data.</text>
</comment>
<dbReference type="Gene3D" id="2.40.50.140">
    <property type="entry name" value="Nucleic acid-binding proteins"/>
    <property type="match status" value="1"/>
</dbReference>
<evidence type="ECO:0000313" key="1">
    <source>
        <dbReference type="EMBL" id="KAL3308017.1"/>
    </source>
</evidence>
<evidence type="ECO:0000313" key="2">
    <source>
        <dbReference type="Proteomes" id="UP001626550"/>
    </source>
</evidence>
<accession>A0ABD2PMC1</accession>
<proteinExistence type="predicted"/>